<dbReference type="InterPro" id="IPR045851">
    <property type="entry name" value="AMP-bd_C_sf"/>
</dbReference>
<dbReference type="NCBIfam" id="NF003417">
    <property type="entry name" value="PRK04813.1"/>
    <property type="match status" value="3"/>
</dbReference>
<keyword evidence="4" id="KW-0045">Antibiotic biosynthesis</keyword>
<evidence type="ECO:0000256" key="4">
    <source>
        <dbReference type="ARBA" id="ARBA00023194"/>
    </source>
</evidence>
<accession>A0ABW5FBG4</accession>
<dbReference type="Gene3D" id="3.30.559.30">
    <property type="entry name" value="Nonribosomal peptide synthetase, condensation domain"/>
    <property type="match status" value="3"/>
</dbReference>
<dbReference type="EMBL" id="JBHUKY010000025">
    <property type="protein sequence ID" value="MFD2411325.1"/>
    <property type="molecule type" value="Genomic_DNA"/>
</dbReference>
<dbReference type="InterPro" id="IPR020845">
    <property type="entry name" value="AMP-binding_CS"/>
</dbReference>
<dbReference type="SUPFAM" id="SSF47336">
    <property type="entry name" value="ACP-like"/>
    <property type="match status" value="2"/>
</dbReference>
<dbReference type="PANTHER" id="PTHR45527">
    <property type="entry name" value="NONRIBOSOMAL PEPTIDE SYNTHETASE"/>
    <property type="match status" value="1"/>
</dbReference>
<dbReference type="Gene3D" id="2.30.38.10">
    <property type="entry name" value="Luciferase, Domain 3"/>
    <property type="match status" value="1"/>
</dbReference>
<dbReference type="InterPro" id="IPR023213">
    <property type="entry name" value="CAT-like_dom_sf"/>
</dbReference>
<dbReference type="Gene3D" id="3.40.50.12780">
    <property type="entry name" value="N-terminal domain of ligase-like"/>
    <property type="match status" value="1"/>
</dbReference>
<dbReference type="SUPFAM" id="SSF52777">
    <property type="entry name" value="CoA-dependent acyltransferases"/>
    <property type="match status" value="5"/>
</dbReference>
<dbReference type="CDD" id="cd05930">
    <property type="entry name" value="A_NRPS"/>
    <property type="match status" value="2"/>
</dbReference>
<dbReference type="InterPro" id="IPR000873">
    <property type="entry name" value="AMP-dep_synth/lig_dom"/>
</dbReference>
<dbReference type="InterPro" id="IPR036736">
    <property type="entry name" value="ACP-like_sf"/>
</dbReference>
<dbReference type="Gene3D" id="3.30.559.10">
    <property type="entry name" value="Chloramphenicol acetyltransferase-like domain"/>
    <property type="match status" value="2"/>
</dbReference>
<evidence type="ECO:0000259" key="6">
    <source>
        <dbReference type="PROSITE" id="PS50075"/>
    </source>
</evidence>
<dbReference type="InterPro" id="IPR001242">
    <property type="entry name" value="Condensation_dom"/>
</dbReference>
<evidence type="ECO:0000256" key="5">
    <source>
        <dbReference type="ARBA" id="ARBA00023268"/>
    </source>
</evidence>
<dbReference type="RefSeq" id="WP_209993114.1">
    <property type="nucleotide sequence ID" value="NZ_JBHSVQ010000001.1"/>
</dbReference>
<dbReference type="InterPro" id="IPR010071">
    <property type="entry name" value="AA_adenyl_dom"/>
</dbReference>
<dbReference type="NCBIfam" id="TIGR01733">
    <property type="entry name" value="AA-adenyl-dom"/>
    <property type="match status" value="2"/>
</dbReference>
<dbReference type="Gene3D" id="1.10.1200.10">
    <property type="entry name" value="ACP-like"/>
    <property type="match status" value="2"/>
</dbReference>
<comment type="similarity">
    <text evidence="2">Belongs to the ATP-dependent AMP-binding enzyme family.</text>
</comment>
<keyword evidence="5" id="KW-0511">Multifunctional enzyme</keyword>
<reference evidence="8" key="1">
    <citation type="journal article" date="2019" name="Int. J. Syst. Evol. Microbiol.">
        <title>The Global Catalogue of Microorganisms (GCM) 10K type strain sequencing project: providing services to taxonomists for standard genome sequencing and annotation.</title>
        <authorList>
            <consortium name="The Broad Institute Genomics Platform"/>
            <consortium name="The Broad Institute Genome Sequencing Center for Infectious Disease"/>
            <person name="Wu L."/>
            <person name="Ma J."/>
        </authorList>
    </citation>
    <scope>NUCLEOTIDE SEQUENCE [LARGE SCALE GENOMIC DNA]</scope>
    <source>
        <strain evidence="8">CCM 8725</strain>
    </source>
</reference>
<dbReference type="Gene3D" id="3.30.300.30">
    <property type="match status" value="2"/>
</dbReference>
<dbReference type="Pfam" id="PF00550">
    <property type="entry name" value="PP-binding"/>
    <property type="match status" value="2"/>
</dbReference>
<name>A0ABW5FBG4_9BACL</name>
<dbReference type="Pfam" id="PF00668">
    <property type="entry name" value="Condensation"/>
    <property type="match status" value="2"/>
</dbReference>
<dbReference type="PROSITE" id="PS00455">
    <property type="entry name" value="AMP_BINDING"/>
    <property type="match status" value="2"/>
</dbReference>
<sequence>MGEKATYELSHGQKRFWIQSQLNPGSGELNQPMAVRIGRRISPELLRQALKQIVERHFVLRTVFLSVDGEPRQMVLEHLEVNLPVTDYSGLGAEAVQEAVHADLLADSGMLFNLTEGPLFRVRLYYLDVEDTIFYICLHHIIEDGWSMEVLFRELFTIYQSIERGADIRLPDLPIQYIDYANWQNQLLSSGKLRKQKEYWQKKLGGGLPSLHLPMDYARPQVRNAAAGIEKVVIESSVCEALKLMNRRYGTTMFMSIAACLQVLLARLCNQEDILIGTPIAGRNNRHVKNLIGFFVNTLVLRNRLPVEGLFPELLQQMKQTCIEAFEHQDYPFDELLQLLEAPRSLNRAPLFDVLLNFASDYSSEENLSELRFNKVMIGEGAEHNEFDLTVIVETVDDRMILSLCYGTDLFCPASVRRIGDNLRRIIAGVADNAEQRIWEIGYLSDEEQSVLQAVNDTRRMYPQEETIPSLFARQAACTPDSIAIEHQGKTITYSDLHKESNRIGHLLRQCGVVPNEPVAVLADRGSDLLGAVLGVLKAGGAYVPVDPEYPELRIRYLLHDSACRVLITEPRYLGQLSAYLPDSVDIVVCLEGEQPSGLSAGSAVWTDSPAEPVIAGLPDKLQIIRSNAGYPATDLPAIAGARDLAYIIYTSGSTGHPKGVMISHKAVLNTLLWLQDTYTLSPEDVVAQKTSASFTDSVWEFFWPLLAGAKLTVIPGETVKDPVKLYHCLKEGRISVTQFVPGQMALFLSAACQIGDTNPLNALKWVFNGGEALPANLVREWYGRFHTAKIANIYGMTESAIYATNYLITDKPGQHQLRIPLGQPIANTHVYVLDAAGQPAGFQVPGEICIGSIGLASGYWNKPELTAQAFTTYPLTGERLYRTGDLGWLRTDGMLEYLGRRDDQVQVRGFRVELKEVERAVTHCPGVAEAAVVAREEQSGTKALVCYYTATTPGLESPELREYLKKQLPEYMVPSLLLELQAMPLTSHGKIDRRNLPLPEGRIHQANEYVPPVGEVEEALATIWQEVLLTRQVGVLDPFFELGGHSLKLAKTMYLIQEQFHTEVTFRELFEHQTIRAQALLIKSKSRQQDTPIELLEDQDYYAVSSAQRRLYVLEQLEQDSLSNHVFSAWRFSGNVEREQIEAVFRLLIQRHEVLRTGFALLEDDVYQHIYGEIDWQLEAGEAGGEDMTVIVRQFLRPFNLKHPPLFRAKWITLEEEGFVLLLDFHHIVYDGTSAVILLDEFTELLAGRSLEGQRVQYKEFAAWQNIRLNEPAYQEHERYWLGQFDEKLTGKEIPLLSLPADYSRPKHKSYKGGTLRFIMPLPVLNGLRTISNGQEATLFMGLLAVFSVWLSRYSGQHDIIVGTPVAGRPNAQTGKMIGTFVNTLALRSHPLPELTFRQYLDELKQVSLEALEHQDYPFDHLVNRLNLERDISRNPLFDVMLRLQNFTEGERVIPGIQVEPLPLDNPYVPLDLVLTATEMPDGLHCIWEYCTELFTEQSAEQMARHLIQLAGNLAMQPDRPLCLAKMLTPAEEYNILEVRSGPEVKLAEGFLVHQMFEEQAARRPEAAAVACGGTVLSYGQLDLLSNRLARTLRKTGVKPNMVVGILVSRSVELIMAILAVLKAGAGYVPLDPGYPAARVEYMLKAGQADILLTNEGLLDAGAYSGVQIWMEHDEEWDNDSSPLLPLQTLQDMAYMIFTSGSTGNPKGVVVPQEAVVNFIYGLTGRIPFSEGKTMFSVTTAAFDIFLMETLLPLTQGMRVVLATEEEQHSADALLNRVWDAGAEFLQTTPSRLRLLLMHPKAEERLQRLQVLLVGGEQFPESLLSQARVLTNSRIYNLYGPTETTVWSTVQELTEHKPVTIGTPIANTRVYVLDDHMQPQPDRVTGQLWIGGKGVATGYHRSPELTSRKFARNPFRPQERIFCTGDLARWRPDGELEVLGREDHQIKIRGYRVELEEIEHQLQTHSAIREAVVVARGEQETAELCAYYVGESELTVRALRAHLEGLLPAYMLPSEFIVVEALPLTPNGKIDRKRLPQLESRRLEPGDGYAAPVSGTEQEIVLLWEGLLKREGIGRNDNFFELGGSSILLIQLHMRLQEAFSPHLTIMDCMAHPTVAGLSAFLEQEMPESLVRTEEDKEQYRKQEAYWLELLAAPLPFIPFTRDMDAGSRNEPQRSIAGTLPEHVYLTLLRALEEQPFDLTDLLLASFFYVLHLQTGSTELIAEAGGAGIWPARTGVRKAQSFPVRTSLPESNDLGALTLAIAHQRQQAADTDRYPIPRLPVLANQIGTEPLHLGIRVNDTTSRAYSDYDLLLHLEIRSGTVSFFCESRKRRLNKIWMERTMNGYINLLHKIAGQ</sequence>
<dbReference type="Gene3D" id="3.40.50.980">
    <property type="match status" value="2"/>
</dbReference>
<dbReference type="Pfam" id="PF13193">
    <property type="entry name" value="AMP-binding_C"/>
    <property type="match status" value="2"/>
</dbReference>
<evidence type="ECO:0000256" key="1">
    <source>
        <dbReference type="ARBA" id="ARBA00001957"/>
    </source>
</evidence>
<organism evidence="7 8">
    <name type="scientific">Paenibacillus rhizoplanae</name>
    <dbReference type="NCBI Taxonomy" id="1917181"/>
    <lineage>
        <taxon>Bacteria</taxon>
        <taxon>Bacillati</taxon>
        <taxon>Bacillota</taxon>
        <taxon>Bacilli</taxon>
        <taxon>Bacillales</taxon>
        <taxon>Paenibacillaceae</taxon>
        <taxon>Paenibacillus</taxon>
    </lineage>
</organism>
<comment type="cofactor">
    <cofactor evidence="1">
        <name>pantetheine 4'-phosphate</name>
        <dbReference type="ChEBI" id="CHEBI:47942"/>
    </cofactor>
</comment>
<dbReference type="CDD" id="cd19531">
    <property type="entry name" value="LCL_NRPS-like"/>
    <property type="match status" value="2"/>
</dbReference>
<dbReference type="InterPro" id="IPR042099">
    <property type="entry name" value="ANL_N_sf"/>
</dbReference>
<dbReference type="InterPro" id="IPR025110">
    <property type="entry name" value="AMP-bd_C"/>
</dbReference>
<evidence type="ECO:0000313" key="7">
    <source>
        <dbReference type="EMBL" id="MFD2411325.1"/>
    </source>
</evidence>
<keyword evidence="3" id="KW-0677">Repeat</keyword>
<protein>
    <submittedName>
        <fullName evidence="7">Non-ribosomal peptide synthetase</fullName>
    </submittedName>
</protein>
<evidence type="ECO:0000313" key="8">
    <source>
        <dbReference type="Proteomes" id="UP001597448"/>
    </source>
</evidence>
<dbReference type="SUPFAM" id="SSF56801">
    <property type="entry name" value="Acetyl-CoA synthetase-like"/>
    <property type="match status" value="2"/>
</dbReference>
<dbReference type="Proteomes" id="UP001597448">
    <property type="component" value="Unassembled WGS sequence"/>
</dbReference>
<gene>
    <name evidence="7" type="ORF">ACFSX3_15645</name>
</gene>
<feature type="domain" description="Carrier" evidence="6">
    <location>
        <begin position="2052"/>
        <end position="2127"/>
    </location>
</feature>
<dbReference type="PROSITE" id="PS50075">
    <property type="entry name" value="CARRIER"/>
    <property type="match status" value="2"/>
</dbReference>
<evidence type="ECO:0000256" key="3">
    <source>
        <dbReference type="ARBA" id="ARBA00022737"/>
    </source>
</evidence>
<dbReference type="Pfam" id="PF00501">
    <property type="entry name" value="AMP-binding"/>
    <property type="match status" value="2"/>
</dbReference>
<comment type="caution">
    <text evidence="7">The sequence shown here is derived from an EMBL/GenBank/DDBJ whole genome shotgun (WGS) entry which is preliminary data.</text>
</comment>
<proteinExistence type="inferred from homology"/>
<dbReference type="PANTHER" id="PTHR45527:SF1">
    <property type="entry name" value="FATTY ACID SYNTHASE"/>
    <property type="match status" value="1"/>
</dbReference>
<dbReference type="InterPro" id="IPR009081">
    <property type="entry name" value="PP-bd_ACP"/>
</dbReference>
<keyword evidence="8" id="KW-1185">Reference proteome</keyword>
<feature type="domain" description="Carrier" evidence="6">
    <location>
        <begin position="1012"/>
        <end position="1087"/>
    </location>
</feature>
<evidence type="ECO:0000256" key="2">
    <source>
        <dbReference type="ARBA" id="ARBA00006432"/>
    </source>
</evidence>